<comment type="caution">
    <text evidence="7">The sequence shown here is derived from an EMBL/GenBank/DDBJ whole genome shotgun (WGS) entry which is preliminary data.</text>
</comment>
<keyword evidence="3" id="KW-0378">Hydrolase</keyword>
<evidence type="ECO:0000256" key="5">
    <source>
        <dbReference type="SAM" id="SignalP"/>
    </source>
</evidence>
<evidence type="ECO:0000256" key="4">
    <source>
        <dbReference type="ARBA" id="ARBA00022807"/>
    </source>
</evidence>
<keyword evidence="5" id="KW-0732">Signal</keyword>
<proteinExistence type="inferred from homology"/>
<dbReference type="PROSITE" id="PS51935">
    <property type="entry name" value="NLPC_P60"/>
    <property type="match status" value="1"/>
</dbReference>
<evidence type="ECO:0000256" key="1">
    <source>
        <dbReference type="ARBA" id="ARBA00007074"/>
    </source>
</evidence>
<protein>
    <recommendedName>
        <fullName evidence="6">NlpC/P60 domain-containing protein</fullName>
    </recommendedName>
</protein>
<dbReference type="Gene3D" id="3.90.1720.10">
    <property type="entry name" value="endopeptidase domain like (from Nostoc punctiforme)"/>
    <property type="match status" value="1"/>
</dbReference>
<comment type="similarity">
    <text evidence="1">Belongs to the peptidase C40 family.</text>
</comment>
<dbReference type="SUPFAM" id="SSF54001">
    <property type="entry name" value="Cysteine proteinases"/>
    <property type="match status" value="1"/>
</dbReference>
<dbReference type="EMBL" id="BAAANN010000012">
    <property type="protein sequence ID" value="GAA1960855.1"/>
    <property type="molecule type" value="Genomic_DNA"/>
</dbReference>
<feature type="signal peptide" evidence="5">
    <location>
        <begin position="1"/>
        <end position="25"/>
    </location>
</feature>
<dbReference type="InterPro" id="IPR000064">
    <property type="entry name" value="NLP_P60_dom"/>
</dbReference>
<dbReference type="InterPro" id="IPR051794">
    <property type="entry name" value="PG_Endopeptidase_C40"/>
</dbReference>
<evidence type="ECO:0000256" key="3">
    <source>
        <dbReference type="ARBA" id="ARBA00022801"/>
    </source>
</evidence>
<feature type="chain" id="PRO_5046340082" description="NlpC/P60 domain-containing protein" evidence="5">
    <location>
        <begin position="26"/>
        <end position="250"/>
    </location>
</feature>
<evidence type="ECO:0000313" key="7">
    <source>
        <dbReference type="EMBL" id="GAA1960855.1"/>
    </source>
</evidence>
<keyword evidence="8" id="KW-1185">Reference proteome</keyword>
<dbReference type="Pfam" id="PF00877">
    <property type="entry name" value="NLPC_P60"/>
    <property type="match status" value="1"/>
</dbReference>
<evidence type="ECO:0000256" key="2">
    <source>
        <dbReference type="ARBA" id="ARBA00022670"/>
    </source>
</evidence>
<keyword evidence="4" id="KW-0788">Thiol protease</keyword>
<gene>
    <name evidence="7" type="ORF">GCM10009754_34410</name>
</gene>
<reference evidence="7 8" key="1">
    <citation type="journal article" date="2019" name="Int. J. Syst. Evol. Microbiol.">
        <title>The Global Catalogue of Microorganisms (GCM) 10K type strain sequencing project: providing services to taxonomists for standard genome sequencing and annotation.</title>
        <authorList>
            <consortium name="The Broad Institute Genomics Platform"/>
            <consortium name="The Broad Institute Genome Sequencing Center for Infectious Disease"/>
            <person name="Wu L."/>
            <person name="Ma J."/>
        </authorList>
    </citation>
    <scope>NUCLEOTIDE SEQUENCE [LARGE SCALE GENOMIC DNA]</scope>
    <source>
        <strain evidence="7 8">JCM 14545</strain>
    </source>
</reference>
<evidence type="ECO:0000259" key="6">
    <source>
        <dbReference type="PROSITE" id="PS51935"/>
    </source>
</evidence>
<evidence type="ECO:0000313" key="8">
    <source>
        <dbReference type="Proteomes" id="UP001501116"/>
    </source>
</evidence>
<sequence length="250" mass="25979">MPTSAKRRLASAGIACAAGAGALFAAAPDAAAIVKTQQTLDAAPTPVPTGTQVTFTGALTRLGDRPVAEQKVDLEWRGGADQPWSVSNSGTTDAAGKAAIPATVTVSAEWRISYHGDRVNDPAVSPVVGVRSQQPVGQRVVDSAAAQAGKPYSYGAAGPDRFDCSGLTQFVHKQVGIDLPRTSRDQRAALADVSKSDLKPGDLLFFADGGSVYHTGIFAGDGKMWAAPESGDVVRLQNIWTDAYTVGRAW</sequence>
<dbReference type="PANTHER" id="PTHR47359:SF3">
    <property type="entry name" value="NLP_P60 DOMAIN-CONTAINING PROTEIN-RELATED"/>
    <property type="match status" value="1"/>
</dbReference>
<dbReference type="Proteomes" id="UP001501116">
    <property type="component" value="Unassembled WGS sequence"/>
</dbReference>
<keyword evidence="2" id="KW-0645">Protease</keyword>
<feature type="domain" description="NlpC/P60" evidence="6">
    <location>
        <begin position="134"/>
        <end position="250"/>
    </location>
</feature>
<name>A0ABN2QZ80_9PSEU</name>
<dbReference type="PANTHER" id="PTHR47359">
    <property type="entry name" value="PEPTIDOGLYCAN DL-ENDOPEPTIDASE CWLO"/>
    <property type="match status" value="1"/>
</dbReference>
<dbReference type="InterPro" id="IPR038765">
    <property type="entry name" value="Papain-like_cys_pep_sf"/>
</dbReference>
<organism evidence="7 8">
    <name type="scientific">Amycolatopsis minnesotensis</name>
    <dbReference type="NCBI Taxonomy" id="337894"/>
    <lineage>
        <taxon>Bacteria</taxon>
        <taxon>Bacillati</taxon>
        <taxon>Actinomycetota</taxon>
        <taxon>Actinomycetes</taxon>
        <taxon>Pseudonocardiales</taxon>
        <taxon>Pseudonocardiaceae</taxon>
        <taxon>Amycolatopsis</taxon>
    </lineage>
</organism>
<dbReference type="RefSeq" id="WP_425546463.1">
    <property type="nucleotide sequence ID" value="NZ_BAAANN010000012.1"/>
</dbReference>
<accession>A0ABN2QZ80</accession>